<evidence type="ECO:0000256" key="6">
    <source>
        <dbReference type="RuleBase" id="RU003435"/>
    </source>
</evidence>
<evidence type="ECO:0000256" key="5">
    <source>
        <dbReference type="ARBA" id="ARBA00023049"/>
    </source>
</evidence>
<dbReference type="EMBL" id="SLUB01000008">
    <property type="protein sequence ID" value="THE13579.1"/>
    <property type="molecule type" value="Genomic_DNA"/>
</dbReference>
<dbReference type="Pfam" id="PF01432">
    <property type="entry name" value="Peptidase_M3"/>
    <property type="match status" value="1"/>
</dbReference>
<dbReference type="GO" id="GO:0046872">
    <property type="term" value="F:metal ion binding"/>
    <property type="evidence" value="ECO:0007669"/>
    <property type="project" value="UniProtKB-UniRule"/>
</dbReference>
<dbReference type="InterPro" id="IPR013647">
    <property type="entry name" value="OligopepF_N_dom"/>
</dbReference>
<dbReference type="Gene3D" id="1.10.1370.20">
    <property type="entry name" value="Oligoendopeptidase f, C-terminal domain"/>
    <property type="match status" value="1"/>
</dbReference>
<dbReference type="Proteomes" id="UP000306477">
    <property type="component" value="Unassembled WGS sequence"/>
</dbReference>
<keyword evidence="2 6" id="KW-0479">Metal-binding</keyword>
<keyword evidence="4 6" id="KW-0862">Zinc</keyword>
<dbReference type="PANTHER" id="PTHR34217:SF1">
    <property type="entry name" value="CARBOXYPEPTIDASE 1"/>
    <property type="match status" value="1"/>
</dbReference>
<feature type="domain" description="Peptidase M3A/M3B catalytic" evidence="7">
    <location>
        <begin position="204"/>
        <end position="582"/>
    </location>
</feature>
<dbReference type="InterPro" id="IPR011977">
    <property type="entry name" value="Pept_M3B_clade3"/>
</dbReference>
<dbReference type="OrthoDB" id="9769691at2"/>
<keyword evidence="5 6" id="KW-0482">Metalloprotease</keyword>
<evidence type="ECO:0000313" key="9">
    <source>
        <dbReference type="EMBL" id="THE13579.1"/>
    </source>
</evidence>
<evidence type="ECO:0000256" key="4">
    <source>
        <dbReference type="ARBA" id="ARBA00022833"/>
    </source>
</evidence>
<proteinExistence type="inferred from homology"/>
<accession>A0A4S3PUW3</accession>
<evidence type="ECO:0000259" key="8">
    <source>
        <dbReference type="Pfam" id="PF08439"/>
    </source>
</evidence>
<dbReference type="SUPFAM" id="SSF55486">
    <property type="entry name" value="Metalloproteases ('zincins'), catalytic domain"/>
    <property type="match status" value="1"/>
</dbReference>
<organism evidence="9 10">
    <name type="scientific">Bacillus timonensis</name>
    <dbReference type="NCBI Taxonomy" id="1033734"/>
    <lineage>
        <taxon>Bacteria</taxon>
        <taxon>Bacillati</taxon>
        <taxon>Bacillota</taxon>
        <taxon>Bacilli</taxon>
        <taxon>Bacillales</taxon>
        <taxon>Bacillaceae</taxon>
        <taxon>Bacillus</taxon>
    </lineage>
</organism>
<protein>
    <submittedName>
        <fullName evidence="9">M3 family oligoendopeptidase</fullName>
    </submittedName>
</protein>
<comment type="similarity">
    <text evidence="6">Belongs to the peptidase M3 family.</text>
</comment>
<dbReference type="PANTHER" id="PTHR34217">
    <property type="entry name" value="METAL-DEPENDENT CARBOXYPEPTIDASE"/>
    <property type="match status" value="1"/>
</dbReference>
<dbReference type="Gene3D" id="1.20.140.70">
    <property type="entry name" value="Oligopeptidase f, N-terminal domain"/>
    <property type="match status" value="1"/>
</dbReference>
<keyword evidence="10" id="KW-1185">Reference proteome</keyword>
<reference evidence="9 10" key="1">
    <citation type="journal article" date="2019" name="Indoor Air">
        <title>Impacts of indoor surface finishes on bacterial viability.</title>
        <authorList>
            <person name="Hu J."/>
            <person name="Maamar S.B."/>
            <person name="Glawe A.J."/>
            <person name="Gottel N."/>
            <person name="Gilbert J.A."/>
            <person name="Hartmann E.M."/>
        </authorList>
    </citation>
    <scope>NUCLEOTIDE SEQUENCE [LARGE SCALE GENOMIC DNA]</scope>
    <source>
        <strain evidence="9 10">AF060A6</strain>
    </source>
</reference>
<keyword evidence="1 6" id="KW-0645">Protease</keyword>
<dbReference type="InterPro" id="IPR001333">
    <property type="entry name" value="Peptidase_M32_Taq"/>
</dbReference>
<evidence type="ECO:0000313" key="10">
    <source>
        <dbReference type="Proteomes" id="UP000306477"/>
    </source>
</evidence>
<dbReference type="RefSeq" id="WP_136378812.1">
    <property type="nucleotide sequence ID" value="NZ_SLUB01000008.1"/>
</dbReference>
<evidence type="ECO:0000256" key="1">
    <source>
        <dbReference type="ARBA" id="ARBA00022670"/>
    </source>
</evidence>
<comment type="cofactor">
    <cofactor evidence="6">
        <name>Zn(2+)</name>
        <dbReference type="ChEBI" id="CHEBI:29105"/>
    </cofactor>
    <text evidence="6">Binds 1 zinc ion.</text>
</comment>
<dbReference type="AlphaFoldDB" id="A0A4S3PUW3"/>
<dbReference type="InterPro" id="IPR034006">
    <property type="entry name" value="M3B_PepF_2"/>
</dbReference>
<dbReference type="CDD" id="cd09607">
    <property type="entry name" value="M3B_PepF"/>
    <property type="match status" value="1"/>
</dbReference>
<keyword evidence="3 6" id="KW-0378">Hydrolase</keyword>
<gene>
    <name evidence="9" type="ORF">E1I69_06605</name>
</gene>
<evidence type="ECO:0000259" key="7">
    <source>
        <dbReference type="Pfam" id="PF01432"/>
    </source>
</evidence>
<evidence type="ECO:0000256" key="2">
    <source>
        <dbReference type="ARBA" id="ARBA00022723"/>
    </source>
</evidence>
<dbReference type="Pfam" id="PF08439">
    <property type="entry name" value="Peptidase_M3_N"/>
    <property type="match status" value="1"/>
</dbReference>
<dbReference type="InterPro" id="IPR042088">
    <property type="entry name" value="OligoPept_F_C"/>
</dbReference>
<dbReference type="NCBIfam" id="TIGR02290">
    <property type="entry name" value="M3_fam_3"/>
    <property type="match status" value="1"/>
</dbReference>
<sequence length="602" mass="70035">MNKTRYSKIWSLDNLYQDGSESSQLYNHITQIEIKMTELEEQLDSFGNLLEVNLSIKIGSIVKHMADLRLHLSQVNSYTTCLLAQNPKDQNAITVRGVTSSKNARFESAIKTFQSVLFSIDQDLWEDIVEAKALKNYKFILNEWRKKAKMFLSEDEERLISALMVDGYYAWGQFYQTVIGSIKIEIKIEEEHKELSVGQAINLRSHPNKDIRKTVHHALEDIWKEKEDLFAHILNHIAGFRLQVYKKRGQDNVLAEPLMENHLKAETLNAMWTAVCKYKKPFTNYLNEKAKKFDEKKMKSYNFWAPIGNMNQVIEYEKAVDFILEHFNHFGNEMANFAQQAFDNGWIEAEDRPNKSAVAFCAGFPLSGESRIFMTYGDRITSLLTLAHELGHAFHNYAMKLVEGLNKQYPLSVAETASTFSELIILDAAIEEAESTEEKLFLLDEKLKRSVMNFMNIHSRFLFEDKFYEERKMGIVSSSRLKELMQEALDVAYGESLDHASLYSWVWTPHYYLTKSPFYNFQYTFGYLLSLILYAKSKENGREFEKNYIELLRDSGSMSMEDLVMKHLKEDITSVDFWEKGIKVCVQDVENFINLSNILKEK</sequence>
<feature type="domain" description="Oligopeptidase F N-terminal" evidence="8">
    <location>
        <begin position="118"/>
        <end position="183"/>
    </location>
</feature>
<comment type="caution">
    <text evidence="9">The sequence shown here is derived from an EMBL/GenBank/DDBJ whole genome shotgun (WGS) entry which is preliminary data.</text>
</comment>
<dbReference type="InterPro" id="IPR001567">
    <property type="entry name" value="Pept_M3A_M3B_dom"/>
</dbReference>
<name>A0A4S3PUW3_9BACI</name>
<evidence type="ECO:0000256" key="3">
    <source>
        <dbReference type="ARBA" id="ARBA00022801"/>
    </source>
</evidence>
<dbReference type="GO" id="GO:0004222">
    <property type="term" value="F:metalloendopeptidase activity"/>
    <property type="evidence" value="ECO:0007669"/>
    <property type="project" value="InterPro"/>
</dbReference>
<dbReference type="GO" id="GO:0004181">
    <property type="term" value="F:metallocarboxypeptidase activity"/>
    <property type="evidence" value="ECO:0007669"/>
    <property type="project" value="InterPro"/>
</dbReference>
<dbReference type="GO" id="GO:0006508">
    <property type="term" value="P:proteolysis"/>
    <property type="evidence" value="ECO:0007669"/>
    <property type="project" value="UniProtKB-KW"/>
</dbReference>